<evidence type="ECO:0000256" key="3">
    <source>
        <dbReference type="ARBA" id="ARBA00022692"/>
    </source>
</evidence>
<evidence type="ECO:0000256" key="4">
    <source>
        <dbReference type="ARBA" id="ARBA00022989"/>
    </source>
</evidence>
<dbReference type="InterPro" id="IPR010573">
    <property type="entry name" value="MFS_Str1/Tri12-like"/>
</dbReference>
<feature type="transmembrane region" description="Helical" evidence="7">
    <location>
        <begin position="177"/>
        <end position="201"/>
    </location>
</feature>
<keyword evidence="5 7" id="KW-0472">Membrane</keyword>
<dbReference type="Pfam" id="PF06609">
    <property type="entry name" value="TRI12"/>
    <property type="match status" value="1"/>
</dbReference>
<sequence length="596" mass="62786">MENPATPPEMKKPNDEEVVRVSDKGLSSLDSDSGHFEADVSTLPPGYFTSSFFLGSMMAIGLGLMAGTAGFAYAAPILNLINADIGPDPNIVWTALTYTLTSAVTVTIIGRVTDIFGRRHVFIGGAALGVIGSIIGATATSVNMLIGGTTIIGIAAATQLSHYYVMGELLPMKYRLAGNAFCYFLCIPGAGFAPVIANAFVKHHPSVGWRGGYYILIGINAASLVCWVLFYHPPTFKMKHGAEASAWAYAKAFDYVGAVLYTGGALVFMMGLNWGGVVYPWSSARVIGTVVVGAVALVAFAAWETFANLSEPLVPVQYFRNLRWVASVILTGLGASVYFAFALVWPSMVAVLYSDPARPLYGPLLASFVAFFILLGQITGGALGKWIGHLKWQVVVMAILGGICFACVATCGPDDRMRASVLVSFGVFFNGWMEGGAITIVTLTAPDQSNLGSAGGVAGSIRFLISAIASSIYNVILSNRLASTIPALVPPAVVEAGLPLESVPAFILGFTTGSFDGVSGLTADILAIGTRAYQEANANAYRTVFLSNIGFSAVAIICALLVPNVDKYMTDQVATTLHQGKNEKIAGEKSSLEHEV</sequence>
<keyword evidence="3 7" id="KW-0812">Transmembrane</keyword>
<proteinExistence type="predicted"/>
<dbReference type="PROSITE" id="PS50850">
    <property type="entry name" value="MFS"/>
    <property type="match status" value="1"/>
</dbReference>
<comment type="subcellular location">
    <subcellularLocation>
        <location evidence="1">Membrane</location>
        <topology evidence="1">Multi-pass membrane protein</topology>
    </subcellularLocation>
</comment>
<dbReference type="InterPro" id="IPR020846">
    <property type="entry name" value="MFS_dom"/>
</dbReference>
<evidence type="ECO:0000256" key="5">
    <source>
        <dbReference type="ARBA" id="ARBA00023136"/>
    </source>
</evidence>
<feature type="transmembrane region" description="Helical" evidence="7">
    <location>
        <begin position="419"/>
        <end position="443"/>
    </location>
</feature>
<feature type="transmembrane region" description="Helical" evidence="7">
    <location>
        <begin position="213"/>
        <end position="231"/>
    </location>
</feature>
<feature type="compositionally biased region" description="Basic and acidic residues" evidence="6">
    <location>
        <begin position="9"/>
        <end position="21"/>
    </location>
</feature>
<feature type="region of interest" description="Disordered" evidence="6">
    <location>
        <begin position="1"/>
        <end position="21"/>
    </location>
</feature>
<evidence type="ECO:0000256" key="6">
    <source>
        <dbReference type="SAM" id="MobiDB-lite"/>
    </source>
</evidence>
<comment type="caution">
    <text evidence="9">The sequence shown here is derived from an EMBL/GenBank/DDBJ whole genome shotgun (WGS) entry which is preliminary data.</text>
</comment>
<dbReference type="AlphaFoldDB" id="A0A4R8Q3G7"/>
<dbReference type="InterPro" id="IPR036259">
    <property type="entry name" value="MFS_trans_sf"/>
</dbReference>
<accession>A0A4R8Q3G7</accession>
<feature type="transmembrane region" description="Helical" evidence="7">
    <location>
        <begin position="284"/>
        <end position="303"/>
    </location>
</feature>
<reference evidence="9 10" key="1">
    <citation type="submission" date="2018-12" db="EMBL/GenBank/DDBJ databases">
        <title>Genome sequence and assembly of Colletotrichum trifolii.</title>
        <authorList>
            <person name="Gan P."/>
            <person name="Shirasu K."/>
        </authorList>
    </citation>
    <scope>NUCLEOTIDE SEQUENCE [LARGE SCALE GENOMIC DNA]</scope>
    <source>
        <strain evidence="9 10">543-2</strain>
    </source>
</reference>
<evidence type="ECO:0000313" key="9">
    <source>
        <dbReference type="EMBL" id="TDZ28243.1"/>
    </source>
</evidence>
<feature type="transmembrane region" description="Helical" evidence="7">
    <location>
        <begin position="455"/>
        <end position="476"/>
    </location>
</feature>
<feature type="transmembrane region" description="Helical" evidence="7">
    <location>
        <begin position="394"/>
        <end position="413"/>
    </location>
</feature>
<gene>
    <name evidence="9" type="ORF">CTRI78_v012088</name>
</gene>
<evidence type="ECO:0000256" key="1">
    <source>
        <dbReference type="ARBA" id="ARBA00004141"/>
    </source>
</evidence>
<evidence type="ECO:0000256" key="2">
    <source>
        <dbReference type="ARBA" id="ARBA00022448"/>
    </source>
</evidence>
<feature type="transmembrane region" description="Helical" evidence="7">
    <location>
        <begin position="90"/>
        <end position="109"/>
    </location>
</feature>
<dbReference type="GO" id="GO:0022857">
    <property type="term" value="F:transmembrane transporter activity"/>
    <property type="evidence" value="ECO:0007669"/>
    <property type="project" value="InterPro"/>
</dbReference>
<dbReference type="PANTHER" id="PTHR23501">
    <property type="entry name" value="MAJOR FACILITATOR SUPERFAMILY"/>
    <property type="match status" value="1"/>
</dbReference>
<feature type="transmembrane region" description="Helical" evidence="7">
    <location>
        <begin position="365"/>
        <end position="387"/>
    </location>
</feature>
<dbReference type="SUPFAM" id="SSF103473">
    <property type="entry name" value="MFS general substrate transporter"/>
    <property type="match status" value="1"/>
</dbReference>
<dbReference type="PANTHER" id="PTHR23501:SF109">
    <property type="entry name" value="MAJOR FACILITATOR SUPERFAMILY (MFS) PROFILE DOMAIN-CONTAINING PROTEIN-RELATED"/>
    <property type="match status" value="1"/>
</dbReference>
<feature type="transmembrane region" description="Helical" evidence="7">
    <location>
        <begin position="540"/>
        <end position="562"/>
    </location>
</feature>
<feature type="transmembrane region" description="Helical" evidence="7">
    <location>
        <begin position="145"/>
        <end position="165"/>
    </location>
</feature>
<dbReference type="EMBL" id="RYZW01001755">
    <property type="protein sequence ID" value="TDZ28243.1"/>
    <property type="molecule type" value="Genomic_DNA"/>
</dbReference>
<dbReference type="Proteomes" id="UP000295703">
    <property type="component" value="Unassembled WGS sequence"/>
</dbReference>
<protein>
    <submittedName>
        <fullName evidence="9">Trichothecene efflux pump TRI12</fullName>
    </submittedName>
</protein>
<feature type="transmembrane region" description="Helical" evidence="7">
    <location>
        <begin position="52"/>
        <end position="78"/>
    </location>
</feature>
<keyword evidence="2" id="KW-0813">Transport</keyword>
<keyword evidence="4 7" id="KW-1133">Transmembrane helix</keyword>
<dbReference type="GO" id="GO:0005886">
    <property type="term" value="C:plasma membrane"/>
    <property type="evidence" value="ECO:0007669"/>
    <property type="project" value="TreeGrafter"/>
</dbReference>
<evidence type="ECO:0000256" key="7">
    <source>
        <dbReference type="SAM" id="Phobius"/>
    </source>
</evidence>
<keyword evidence="10" id="KW-1185">Reference proteome</keyword>
<feature type="domain" description="Major facilitator superfamily (MFS) profile" evidence="8">
    <location>
        <begin position="56"/>
        <end position="567"/>
    </location>
</feature>
<organism evidence="9 10">
    <name type="scientific">Colletotrichum trifolii</name>
    <dbReference type="NCBI Taxonomy" id="5466"/>
    <lineage>
        <taxon>Eukaryota</taxon>
        <taxon>Fungi</taxon>
        <taxon>Dikarya</taxon>
        <taxon>Ascomycota</taxon>
        <taxon>Pezizomycotina</taxon>
        <taxon>Sordariomycetes</taxon>
        <taxon>Hypocreomycetidae</taxon>
        <taxon>Glomerellales</taxon>
        <taxon>Glomerellaceae</taxon>
        <taxon>Colletotrichum</taxon>
        <taxon>Colletotrichum orbiculare species complex</taxon>
    </lineage>
</organism>
<evidence type="ECO:0000313" key="10">
    <source>
        <dbReference type="Proteomes" id="UP000295703"/>
    </source>
</evidence>
<feature type="transmembrane region" description="Helical" evidence="7">
    <location>
        <begin position="121"/>
        <end position="139"/>
    </location>
</feature>
<dbReference type="Gene3D" id="1.20.1250.20">
    <property type="entry name" value="MFS general substrate transporter like domains"/>
    <property type="match status" value="1"/>
</dbReference>
<feature type="transmembrane region" description="Helical" evidence="7">
    <location>
        <begin position="252"/>
        <end position="272"/>
    </location>
</feature>
<name>A0A4R8Q3G7_COLTR</name>
<feature type="transmembrane region" description="Helical" evidence="7">
    <location>
        <begin position="324"/>
        <end position="345"/>
    </location>
</feature>
<dbReference type="Gene3D" id="1.20.1720.10">
    <property type="entry name" value="Multidrug resistance protein D"/>
    <property type="match status" value="1"/>
</dbReference>
<evidence type="ECO:0000259" key="8">
    <source>
        <dbReference type="PROSITE" id="PS50850"/>
    </source>
</evidence>